<comment type="caution">
    <text evidence="1">The sequence shown here is derived from an EMBL/GenBank/DDBJ whole genome shotgun (WGS) entry which is preliminary data.</text>
</comment>
<sequence>RPYDGDKFIFDDTLDVDGNLDVDDTIRATDIYATNDITVNELLADTVDAGFGLYDSIRTTQIVIGLDTITDIDGTNLSITGGTLNGSGGGSGTWVEANDSNTAYVLPDGGDGDTVVNFFLADQSAGDTTVLTPGEQTNLVLRATGLILDGGADSTFIEGDIRIDNLNIPSDSDLIIGAYRMATDGGGAGHAMRYDNVEDSTYWADVMNINGDTVSGTYRVAGAGGYSDLATGWLKLFDTGHVTGTGPNLWLVSNRADA</sequence>
<gene>
    <name evidence="1" type="ORF">S01H1_54431</name>
</gene>
<name>X0WWR5_9ZZZZ</name>
<feature type="non-terminal residue" evidence="1">
    <location>
        <position position="1"/>
    </location>
</feature>
<feature type="non-terminal residue" evidence="1">
    <location>
        <position position="258"/>
    </location>
</feature>
<protein>
    <submittedName>
        <fullName evidence="1">Uncharacterized protein</fullName>
    </submittedName>
</protein>
<dbReference type="AlphaFoldDB" id="X0WWR5"/>
<reference evidence="1" key="1">
    <citation type="journal article" date="2014" name="Front. Microbiol.">
        <title>High frequency of phylogenetically diverse reductive dehalogenase-homologous genes in deep subseafloor sedimentary metagenomes.</title>
        <authorList>
            <person name="Kawai M."/>
            <person name="Futagami T."/>
            <person name="Toyoda A."/>
            <person name="Takaki Y."/>
            <person name="Nishi S."/>
            <person name="Hori S."/>
            <person name="Arai W."/>
            <person name="Tsubouchi T."/>
            <person name="Morono Y."/>
            <person name="Uchiyama I."/>
            <person name="Ito T."/>
            <person name="Fujiyama A."/>
            <person name="Inagaki F."/>
            <person name="Takami H."/>
        </authorList>
    </citation>
    <scope>NUCLEOTIDE SEQUENCE</scope>
    <source>
        <strain evidence="1">Expedition CK06-06</strain>
    </source>
</reference>
<accession>X0WWR5</accession>
<dbReference type="EMBL" id="BARS01035318">
    <property type="protein sequence ID" value="GAG17196.1"/>
    <property type="molecule type" value="Genomic_DNA"/>
</dbReference>
<organism evidence="1">
    <name type="scientific">marine sediment metagenome</name>
    <dbReference type="NCBI Taxonomy" id="412755"/>
    <lineage>
        <taxon>unclassified sequences</taxon>
        <taxon>metagenomes</taxon>
        <taxon>ecological metagenomes</taxon>
    </lineage>
</organism>
<proteinExistence type="predicted"/>
<evidence type="ECO:0000313" key="1">
    <source>
        <dbReference type="EMBL" id="GAG17196.1"/>
    </source>
</evidence>